<dbReference type="Proteomes" id="UP000321863">
    <property type="component" value="Unassembled WGS sequence"/>
</dbReference>
<dbReference type="Pfam" id="PF08029">
    <property type="entry name" value="HisG_C"/>
    <property type="match status" value="1"/>
</dbReference>
<evidence type="ECO:0000256" key="14">
    <source>
        <dbReference type="ARBA" id="ARBA00022840"/>
    </source>
</evidence>
<evidence type="ECO:0000256" key="8">
    <source>
        <dbReference type="ARBA" id="ARBA00022490"/>
    </source>
</evidence>
<sequence length="285" mass="31827">MSKLKIAIQKSGRLYEESLQLLKDCGIFINNGKDQLKVSVDNFPMEIMYLRNSDIPQYLEDGVVDIAIVGENLLVEKQKNIGIIQSLGFSKCRVSLAIPKEIETDDINYFQGKKIATSYPNTLNRFLQENNISSEIHFISGSVEIAPNIGLADGICDIVSSGSTLFKNGLRETVTLMKSEAVLAKNPSLNGEKTAILEKFLFRIKAVLKAKNSKYILMNVPNDKIELISKTLPVLKSPTVIPLAEEGWSSIHSVIDEERFWEVIDELKEKGAQDILIIPIDKMVI</sequence>
<dbReference type="Gene3D" id="3.30.70.120">
    <property type="match status" value="1"/>
</dbReference>
<dbReference type="GO" id="GO:0005524">
    <property type="term" value="F:ATP binding"/>
    <property type="evidence" value="ECO:0007669"/>
    <property type="project" value="UniProtKB-KW"/>
</dbReference>
<evidence type="ECO:0000256" key="5">
    <source>
        <dbReference type="ARBA" id="ARBA00007955"/>
    </source>
</evidence>
<evidence type="ECO:0000256" key="4">
    <source>
        <dbReference type="ARBA" id="ARBA00004667"/>
    </source>
</evidence>
<dbReference type="PANTHER" id="PTHR21403">
    <property type="entry name" value="ATP PHOSPHORIBOSYLTRANSFERASE ATP-PRTASE"/>
    <property type="match status" value="1"/>
</dbReference>
<dbReference type="SUPFAM" id="SSF53850">
    <property type="entry name" value="Periplasmic binding protein-like II"/>
    <property type="match status" value="1"/>
</dbReference>
<gene>
    <name evidence="18 21" type="primary">hisG</name>
    <name evidence="21" type="ORF">CHA01nite_02310</name>
</gene>
<dbReference type="RefSeq" id="WP_146939388.1">
    <property type="nucleotide sequence ID" value="NZ_BJYJ01000001.1"/>
</dbReference>
<dbReference type="NCBIfam" id="TIGR03455">
    <property type="entry name" value="HisG_C-term"/>
    <property type="match status" value="1"/>
</dbReference>
<reference evidence="21 22" key="1">
    <citation type="submission" date="2019-07" db="EMBL/GenBank/DDBJ databases">
        <title>Whole genome shotgun sequence of Chryseobacterium hagamense NBRC 105253.</title>
        <authorList>
            <person name="Hosoyama A."/>
            <person name="Uohara A."/>
            <person name="Ohji S."/>
            <person name="Ichikawa N."/>
        </authorList>
    </citation>
    <scope>NUCLEOTIDE SEQUENCE [LARGE SCALE GENOMIC DNA]</scope>
    <source>
        <strain evidence="21 22">NBRC 105253</strain>
    </source>
</reference>
<feature type="domain" description="ATP phosphoribosyltransferase catalytic" evidence="19">
    <location>
        <begin position="51"/>
        <end position="205"/>
    </location>
</feature>
<comment type="caution">
    <text evidence="21">The sequence shown here is derived from an EMBL/GenBank/DDBJ whole genome shotgun (WGS) entry which is preliminary data.</text>
</comment>
<keyword evidence="16 18" id="KW-0368">Histidine biosynthesis</keyword>
<dbReference type="InterPro" id="IPR020621">
    <property type="entry name" value="ATP-PRT_HisG_long"/>
</dbReference>
<evidence type="ECO:0000256" key="17">
    <source>
        <dbReference type="ARBA" id="ARBA00024861"/>
    </source>
</evidence>
<evidence type="ECO:0000256" key="1">
    <source>
        <dbReference type="ARBA" id="ARBA00000915"/>
    </source>
</evidence>
<comment type="function">
    <text evidence="17 18">Catalyzes the condensation of ATP and 5-phosphoribose 1-diphosphate to form N'-(5'-phosphoribosyl)-ATP (PR-ATP). Has a crucial role in the pathway because the rate of histidine biosynthesis seems to be controlled primarily by regulation of HisG enzymatic activity.</text>
</comment>
<dbReference type="Pfam" id="PF01634">
    <property type="entry name" value="HisG"/>
    <property type="match status" value="1"/>
</dbReference>
<dbReference type="EMBL" id="BJYJ01000001">
    <property type="protein sequence ID" value="GEN74491.1"/>
    <property type="molecule type" value="Genomic_DNA"/>
</dbReference>
<comment type="activity regulation">
    <text evidence="18">Feedback inhibited by histidine.</text>
</comment>
<dbReference type="InterPro" id="IPR013820">
    <property type="entry name" value="ATP_PRibTrfase_cat"/>
</dbReference>
<evidence type="ECO:0000256" key="2">
    <source>
        <dbReference type="ARBA" id="ARBA00001946"/>
    </source>
</evidence>
<protein>
    <recommendedName>
        <fullName evidence="7 18">ATP phosphoribosyltransferase</fullName>
        <shortName evidence="18">ATP-PRT</shortName>
        <shortName evidence="18">ATP-PRTase</shortName>
        <ecNumber evidence="6 18">2.4.2.17</ecNumber>
    </recommendedName>
</protein>
<dbReference type="PROSITE" id="PS01316">
    <property type="entry name" value="ATP_P_PHORIBOSYLTR"/>
    <property type="match status" value="1"/>
</dbReference>
<dbReference type="FunFam" id="3.30.70.120:FF:000002">
    <property type="entry name" value="ATP phosphoribosyltransferase"/>
    <property type="match status" value="1"/>
</dbReference>
<dbReference type="NCBIfam" id="TIGR00070">
    <property type="entry name" value="hisG"/>
    <property type="match status" value="1"/>
</dbReference>
<evidence type="ECO:0000256" key="18">
    <source>
        <dbReference type="HAMAP-Rule" id="MF_00079"/>
    </source>
</evidence>
<evidence type="ECO:0000256" key="12">
    <source>
        <dbReference type="ARBA" id="ARBA00022723"/>
    </source>
</evidence>
<dbReference type="FunFam" id="3.40.190.10:FF:000008">
    <property type="entry name" value="ATP phosphoribosyltransferase"/>
    <property type="match status" value="1"/>
</dbReference>
<keyword evidence="22" id="KW-1185">Reference proteome</keyword>
<keyword evidence="8 18" id="KW-0963">Cytoplasm</keyword>
<dbReference type="PANTHER" id="PTHR21403:SF8">
    <property type="entry name" value="ATP PHOSPHORIBOSYLTRANSFERASE"/>
    <property type="match status" value="1"/>
</dbReference>
<dbReference type="AlphaFoldDB" id="A0A511YH28"/>
<dbReference type="GO" id="GO:0000287">
    <property type="term" value="F:magnesium ion binding"/>
    <property type="evidence" value="ECO:0007669"/>
    <property type="project" value="UniProtKB-UniRule"/>
</dbReference>
<comment type="catalytic activity">
    <reaction evidence="1 18">
        <text>1-(5-phospho-beta-D-ribosyl)-ATP + diphosphate = 5-phospho-alpha-D-ribose 1-diphosphate + ATP</text>
        <dbReference type="Rhea" id="RHEA:18473"/>
        <dbReference type="ChEBI" id="CHEBI:30616"/>
        <dbReference type="ChEBI" id="CHEBI:33019"/>
        <dbReference type="ChEBI" id="CHEBI:58017"/>
        <dbReference type="ChEBI" id="CHEBI:73183"/>
        <dbReference type="EC" id="2.4.2.17"/>
    </reaction>
</comment>
<feature type="domain" description="Histidine biosynthesis HisG C-terminal" evidence="20">
    <location>
        <begin position="210"/>
        <end position="282"/>
    </location>
</feature>
<evidence type="ECO:0000256" key="11">
    <source>
        <dbReference type="ARBA" id="ARBA00022679"/>
    </source>
</evidence>
<dbReference type="UniPathway" id="UPA00031">
    <property type="reaction ID" value="UER00006"/>
</dbReference>
<dbReference type="Gene3D" id="3.40.190.10">
    <property type="entry name" value="Periplasmic binding protein-like II"/>
    <property type="match status" value="2"/>
</dbReference>
<keyword evidence="10 18" id="KW-0328">Glycosyltransferase</keyword>
<evidence type="ECO:0000256" key="9">
    <source>
        <dbReference type="ARBA" id="ARBA00022605"/>
    </source>
</evidence>
<organism evidence="21 22">
    <name type="scientific">Chryseobacterium hagamense</name>
    <dbReference type="NCBI Taxonomy" id="395935"/>
    <lineage>
        <taxon>Bacteria</taxon>
        <taxon>Pseudomonadati</taxon>
        <taxon>Bacteroidota</taxon>
        <taxon>Flavobacteriia</taxon>
        <taxon>Flavobacteriales</taxon>
        <taxon>Weeksellaceae</taxon>
        <taxon>Chryseobacterium group</taxon>
        <taxon>Chryseobacterium</taxon>
    </lineage>
</organism>
<accession>A0A511YH28</accession>
<evidence type="ECO:0000256" key="10">
    <source>
        <dbReference type="ARBA" id="ARBA00022676"/>
    </source>
</evidence>
<comment type="similarity">
    <text evidence="5 18">Belongs to the ATP phosphoribosyltransferase family. Long subfamily.</text>
</comment>
<keyword evidence="12 18" id="KW-0479">Metal-binding</keyword>
<name>A0A511YH28_9FLAO</name>
<dbReference type="SUPFAM" id="SSF54913">
    <property type="entry name" value="GlnB-like"/>
    <property type="match status" value="1"/>
</dbReference>
<keyword evidence="11 18" id="KW-0808">Transferase</keyword>
<dbReference type="InterPro" id="IPR015867">
    <property type="entry name" value="N-reg_PII/ATP_PRibTrfase_C"/>
</dbReference>
<dbReference type="EC" id="2.4.2.17" evidence="6 18"/>
<keyword evidence="13 18" id="KW-0547">Nucleotide-binding</keyword>
<dbReference type="InterPro" id="IPR013115">
    <property type="entry name" value="HisG_C"/>
</dbReference>
<dbReference type="InterPro" id="IPR018198">
    <property type="entry name" value="ATP_PRibTrfase_CS"/>
</dbReference>
<evidence type="ECO:0000259" key="20">
    <source>
        <dbReference type="Pfam" id="PF08029"/>
    </source>
</evidence>
<dbReference type="GO" id="GO:0003879">
    <property type="term" value="F:ATP phosphoribosyltransferase activity"/>
    <property type="evidence" value="ECO:0007669"/>
    <property type="project" value="UniProtKB-UniRule"/>
</dbReference>
<evidence type="ECO:0000256" key="16">
    <source>
        <dbReference type="ARBA" id="ARBA00023102"/>
    </source>
</evidence>
<dbReference type="InterPro" id="IPR011322">
    <property type="entry name" value="N-reg_PII-like_a/b"/>
</dbReference>
<evidence type="ECO:0000259" key="19">
    <source>
        <dbReference type="Pfam" id="PF01634"/>
    </source>
</evidence>
<dbReference type="GO" id="GO:0005737">
    <property type="term" value="C:cytoplasm"/>
    <property type="evidence" value="ECO:0007669"/>
    <property type="project" value="UniProtKB-SubCell"/>
</dbReference>
<keyword evidence="15 18" id="KW-0460">Magnesium</keyword>
<dbReference type="HAMAP" id="MF_00079">
    <property type="entry name" value="HisG_Long"/>
    <property type="match status" value="1"/>
</dbReference>
<dbReference type="OrthoDB" id="9801867at2"/>
<evidence type="ECO:0000313" key="21">
    <source>
        <dbReference type="EMBL" id="GEN74491.1"/>
    </source>
</evidence>
<dbReference type="GO" id="GO:0000105">
    <property type="term" value="P:L-histidine biosynthetic process"/>
    <property type="evidence" value="ECO:0007669"/>
    <property type="project" value="UniProtKB-UniRule"/>
</dbReference>
<proteinExistence type="inferred from homology"/>
<dbReference type="InterPro" id="IPR001348">
    <property type="entry name" value="ATP_PRibTrfase_HisG"/>
</dbReference>
<evidence type="ECO:0000256" key="6">
    <source>
        <dbReference type="ARBA" id="ARBA00011946"/>
    </source>
</evidence>
<evidence type="ECO:0000256" key="13">
    <source>
        <dbReference type="ARBA" id="ARBA00022741"/>
    </source>
</evidence>
<comment type="cofactor">
    <cofactor evidence="2 18">
        <name>Mg(2+)</name>
        <dbReference type="ChEBI" id="CHEBI:18420"/>
    </cofactor>
</comment>
<keyword evidence="14 18" id="KW-0067">ATP-binding</keyword>
<evidence type="ECO:0000256" key="7">
    <source>
        <dbReference type="ARBA" id="ARBA00020998"/>
    </source>
</evidence>
<comment type="pathway">
    <text evidence="4 18">Amino-acid biosynthesis; L-histidine biosynthesis; L-histidine from 5-phospho-alpha-D-ribose 1-diphosphate: step 1/9.</text>
</comment>
<keyword evidence="9 18" id="KW-0028">Amino-acid biosynthesis</keyword>
<evidence type="ECO:0000256" key="15">
    <source>
        <dbReference type="ARBA" id="ARBA00022842"/>
    </source>
</evidence>
<evidence type="ECO:0000313" key="22">
    <source>
        <dbReference type="Proteomes" id="UP000321863"/>
    </source>
</evidence>
<comment type="subcellular location">
    <subcellularLocation>
        <location evidence="3 18">Cytoplasm</location>
    </subcellularLocation>
</comment>
<evidence type="ECO:0000256" key="3">
    <source>
        <dbReference type="ARBA" id="ARBA00004496"/>
    </source>
</evidence>